<feature type="binding site" evidence="7">
    <location>
        <position position="244"/>
    </location>
    <ligand>
        <name>Mg(2+)</name>
        <dbReference type="ChEBI" id="CHEBI:18420"/>
        <label>1</label>
    </ligand>
</feature>
<proteinExistence type="inferred from homology"/>
<dbReference type="PROSITE" id="PS00728">
    <property type="entry name" value="AP_NUCLEASE_F1_3"/>
    <property type="match status" value="1"/>
</dbReference>
<accession>R9PPI7</accession>
<dbReference type="NCBIfam" id="TIGR00195">
    <property type="entry name" value="exoDNase_III"/>
    <property type="match status" value="1"/>
</dbReference>
<dbReference type="Proteomes" id="UP000014461">
    <property type="component" value="Unassembled WGS sequence"/>
</dbReference>
<feature type="binding site" evidence="7">
    <location>
        <position position="149"/>
    </location>
    <ligand>
        <name>Mg(2+)</name>
        <dbReference type="ChEBI" id="CHEBI:18420"/>
        <label>1</label>
    </ligand>
</feature>
<evidence type="ECO:0000313" key="10">
    <source>
        <dbReference type="EMBL" id="GAD03198.1"/>
    </source>
</evidence>
<feature type="site" description="Interaction with DNA substrate" evidence="8">
    <location>
        <position position="245"/>
    </location>
</feature>
<dbReference type="NCBIfam" id="TIGR00633">
    <property type="entry name" value="xth"/>
    <property type="match status" value="1"/>
</dbReference>
<dbReference type="Gene3D" id="3.60.10.10">
    <property type="entry name" value="Endonuclease/exonuclease/phosphatase"/>
    <property type="match status" value="1"/>
</dbReference>
<dbReference type="GO" id="GO:0046872">
    <property type="term" value="F:metal ion binding"/>
    <property type="evidence" value="ECO:0007669"/>
    <property type="project" value="UniProtKB-KW"/>
</dbReference>
<comment type="caution">
    <text evidence="10">The sequence shown here is derived from an EMBL/GenBank/DDBJ whole genome shotgun (WGS) entry which is preliminary data.</text>
</comment>
<dbReference type="PROSITE" id="PS51435">
    <property type="entry name" value="AP_NUCLEASE_F1_4"/>
    <property type="match status" value="1"/>
</dbReference>
<name>R9PPI7_AGAAL</name>
<dbReference type="Pfam" id="PF03372">
    <property type="entry name" value="Exo_endo_phos"/>
    <property type="match status" value="1"/>
</dbReference>
<dbReference type="PANTHER" id="PTHR22748:SF6">
    <property type="entry name" value="DNA-(APURINIC OR APYRIMIDINIC SITE) ENDONUCLEASE"/>
    <property type="match status" value="1"/>
</dbReference>
<feature type="active site" description="Proton donor/acceptor" evidence="6">
    <location>
        <position position="147"/>
    </location>
</feature>
<evidence type="ECO:0000256" key="3">
    <source>
        <dbReference type="ARBA" id="ARBA00022723"/>
    </source>
</evidence>
<keyword evidence="5 7" id="KW-0460">Magnesium</keyword>
<dbReference type="PANTHER" id="PTHR22748">
    <property type="entry name" value="AP ENDONUCLEASE"/>
    <property type="match status" value="1"/>
</dbReference>
<keyword evidence="11" id="KW-1185">Reference proteome</keyword>
<feature type="active site" evidence="6">
    <location>
        <position position="108"/>
    </location>
</feature>
<dbReference type="GO" id="GO:0008081">
    <property type="term" value="F:phosphoric diester hydrolase activity"/>
    <property type="evidence" value="ECO:0007669"/>
    <property type="project" value="TreeGrafter"/>
</dbReference>
<dbReference type="CDD" id="cd09087">
    <property type="entry name" value="Ape1-like_AP-endo"/>
    <property type="match status" value="1"/>
</dbReference>
<comment type="similarity">
    <text evidence="2">Belongs to the DNA repair enzymes AP/ExoA family.</text>
</comment>
<feature type="site" description="Transition state stabilizer" evidence="8">
    <location>
        <position position="149"/>
    </location>
</feature>
<evidence type="ECO:0000256" key="7">
    <source>
        <dbReference type="PIRSR" id="PIRSR604808-2"/>
    </source>
</evidence>
<dbReference type="InterPro" id="IPR036691">
    <property type="entry name" value="Endo/exonu/phosph_ase_sf"/>
</dbReference>
<dbReference type="GO" id="GO:0006284">
    <property type="term" value="P:base-excision repair"/>
    <property type="evidence" value="ECO:0007669"/>
    <property type="project" value="TreeGrafter"/>
</dbReference>
<protein>
    <submittedName>
        <fullName evidence="10">Exodeoxyribonuclease III</fullName>
        <ecNumber evidence="10">3.1.11.2</ecNumber>
    </submittedName>
</protein>
<feature type="domain" description="Endonuclease/exonuclease/phosphatase" evidence="9">
    <location>
        <begin position="4"/>
        <end position="245"/>
    </location>
</feature>
<evidence type="ECO:0000256" key="5">
    <source>
        <dbReference type="ARBA" id="ARBA00022842"/>
    </source>
</evidence>
<dbReference type="AlphaFoldDB" id="R9PPI7"/>
<keyword evidence="3 7" id="KW-0479">Metal-binding</keyword>
<feature type="site" description="Important for catalytic activity" evidence="8">
    <location>
        <position position="219"/>
    </location>
</feature>
<evidence type="ECO:0000256" key="1">
    <source>
        <dbReference type="ARBA" id="ARBA00001936"/>
    </source>
</evidence>
<feature type="binding site" evidence="7">
    <location>
        <position position="147"/>
    </location>
    <ligand>
        <name>Mg(2+)</name>
        <dbReference type="ChEBI" id="CHEBI:18420"/>
        <label>1</label>
    </ligand>
</feature>
<reference evidence="10" key="1">
    <citation type="journal article" date="2013" name="Genome Announc.">
        <title>Draft Genome Sequence of Agarivorans albus Strain MKT 106T, an Agarolytic Marine Bacterium.</title>
        <authorList>
            <person name="Yasuike M."/>
            <person name="Nakamura Y."/>
            <person name="Kai W."/>
            <person name="Fujiwara A."/>
            <person name="Fukui Y."/>
            <person name="Satomi M."/>
            <person name="Sano M."/>
        </authorList>
    </citation>
    <scope>NUCLEOTIDE SEQUENCE [LARGE SCALE GENOMIC DNA]</scope>
</reference>
<sequence>MRLVSWNVNGIRAVMKKDFMASLESMQTDVLCLQETKAQDDQVLEALSELEGYHIYSNSAVKKGYSGTAILTKEKPLNVEYDMGIEEHDQEGRVIAAEYAEFILVTVYTPNSGSELKRLDYRQQWDADFLAYLKALEARKPVLVCGDLNVAHKDIDLARPKPNYNKSAGYMQAEIDGIDNLTAAGFVDTFRLKKQDEVKYSWWSYRAGARGRNIGWRIDYFLVSEAFAAQVSDADILNDVMGSDHCPVQVDVAV</sequence>
<dbReference type="InterPro" id="IPR020848">
    <property type="entry name" value="AP_endonuclease_F1_CS"/>
</dbReference>
<dbReference type="OrthoDB" id="9803914at2"/>
<comment type="cofactor">
    <cofactor evidence="1">
        <name>Mn(2+)</name>
        <dbReference type="ChEBI" id="CHEBI:29035"/>
    </cofactor>
</comment>
<keyword evidence="4 10" id="KW-0378">Hydrolase</keyword>
<comment type="cofactor">
    <cofactor evidence="7">
        <name>Mg(2+)</name>
        <dbReference type="ChEBI" id="CHEBI:18420"/>
    </cofactor>
    <cofactor evidence="7">
        <name>Mn(2+)</name>
        <dbReference type="ChEBI" id="CHEBI:29035"/>
    </cofactor>
    <text evidence="7">Probably binds two magnesium or manganese ions per subunit.</text>
</comment>
<evidence type="ECO:0000256" key="8">
    <source>
        <dbReference type="PIRSR" id="PIRSR604808-3"/>
    </source>
</evidence>
<evidence type="ECO:0000259" key="9">
    <source>
        <dbReference type="Pfam" id="PF03372"/>
    </source>
</evidence>
<dbReference type="GO" id="GO:0008311">
    <property type="term" value="F:double-stranded DNA 3'-5' DNA exonuclease activity"/>
    <property type="evidence" value="ECO:0007669"/>
    <property type="project" value="UniProtKB-EC"/>
</dbReference>
<evidence type="ECO:0000256" key="4">
    <source>
        <dbReference type="ARBA" id="ARBA00022801"/>
    </source>
</evidence>
<evidence type="ECO:0000256" key="2">
    <source>
        <dbReference type="ARBA" id="ARBA00007092"/>
    </source>
</evidence>
<gene>
    <name evidence="10" type="ORF">AALB_3278</name>
</gene>
<feature type="active site" description="Proton acceptor" evidence="6">
    <location>
        <position position="245"/>
    </location>
</feature>
<keyword evidence="7" id="KW-0464">Manganese</keyword>
<dbReference type="GO" id="GO:0003677">
    <property type="term" value="F:DNA binding"/>
    <property type="evidence" value="ECO:0007669"/>
    <property type="project" value="InterPro"/>
</dbReference>
<dbReference type="EMBL" id="BARX01000024">
    <property type="protein sequence ID" value="GAD03198.1"/>
    <property type="molecule type" value="Genomic_DNA"/>
</dbReference>
<evidence type="ECO:0000256" key="6">
    <source>
        <dbReference type="PIRSR" id="PIRSR604808-1"/>
    </source>
</evidence>
<evidence type="ECO:0000313" key="11">
    <source>
        <dbReference type="Proteomes" id="UP000014461"/>
    </source>
</evidence>
<feature type="binding site" evidence="7">
    <location>
        <position position="245"/>
    </location>
    <ligand>
        <name>Mg(2+)</name>
        <dbReference type="ChEBI" id="CHEBI:18420"/>
        <label>1</label>
    </ligand>
</feature>
<dbReference type="InterPro" id="IPR005135">
    <property type="entry name" value="Endo/exonuclease/phosphatase"/>
</dbReference>
<feature type="binding site" evidence="7">
    <location>
        <position position="35"/>
    </location>
    <ligand>
        <name>Mg(2+)</name>
        <dbReference type="ChEBI" id="CHEBI:18420"/>
        <label>1</label>
    </ligand>
</feature>
<dbReference type="GO" id="GO:0003906">
    <property type="term" value="F:DNA-(apurinic or apyrimidinic site) endonuclease activity"/>
    <property type="evidence" value="ECO:0007669"/>
    <property type="project" value="TreeGrafter"/>
</dbReference>
<organism evidence="10 11">
    <name type="scientific">Agarivorans albus MKT 106</name>
    <dbReference type="NCBI Taxonomy" id="1331007"/>
    <lineage>
        <taxon>Bacteria</taxon>
        <taxon>Pseudomonadati</taxon>
        <taxon>Pseudomonadota</taxon>
        <taxon>Gammaproteobacteria</taxon>
        <taxon>Alteromonadales</taxon>
        <taxon>Alteromonadaceae</taxon>
        <taxon>Agarivorans</taxon>
    </lineage>
</organism>
<dbReference type="SUPFAM" id="SSF56219">
    <property type="entry name" value="DNase I-like"/>
    <property type="match status" value="1"/>
</dbReference>
<dbReference type="EC" id="3.1.11.2" evidence="10"/>
<dbReference type="STRING" id="1331007.AALB_3278"/>
<dbReference type="RefSeq" id="WP_016402965.1">
    <property type="nucleotide sequence ID" value="NZ_BARX01000024.1"/>
</dbReference>
<dbReference type="InterPro" id="IPR004808">
    <property type="entry name" value="AP_endonuc_1"/>
</dbReference>
<feature type="binding site" evidence="7">
    <location>
        <position position="7"/>
    </location>
    <ligand>
        <name>Mg(2+)</name>
        <dbReference type="ChEBI" id="CHEBI:18420"/>
        <label>1</label>
    </ligand>
</feature>